<dbReference type="Proteomes" id="UP001140091">
    <property type="component" value="Unassembled WGS sequence"/>
</dbReference>
<protein>
    <submittedName>
        <fullName evidence="2">Uncharacterized protein</fullName>
    </submittedName>
</protein>
<proteinExistence type="predicted"/>
<evidence type="ECO:0000313" key="2">
    <source>
        <dbReference type="EMBL" id="KAJ2920864.1"/>
    </source>
</evidence>
<reference evidence="2" key="1">
    <citation type="submission" date="2022-06" db="EMBL/GenBank/DDBJ databases">
        <title>Genome Sequence of Candolleomyces eurysporus.</title>
        <authorList>
            <person name="Buettner E."/>
        </authorList>
    </citation>
    <scope>NUCLEOTIDE SEQUENCE</scope>
    <source>
        <strain evidence="2">VTCC 930004</strain>
    </source>
</reference>
<feature type="region of interest" description="Disordered" evidence="1">
    <location>
        <begin position="213"/>
        <end position="246"/>
    </location>
</feature>
<feature type="region of interest" description="Disordered" evidence="1">
    <location>
        <begin position="1"/>
        <end position="40"/>
    </location>
</feature>
<name>A0A9W8IUB1_9AGAR</name>
<sequence>MSSPPPEASTSKGKGRARAARVSPSVSPSPSPPPLRRTYRTRCSTVGEPALTAEEYPLLLNSLDTLGNYLDPGAVIDGSGNLPDQLSAFISTLAPHILTAYSDYHVCHNADLADFCLQVSFLMRRVAPDQFFYLLNANDNEWSWLSDGIPTVRFQGFQSAGDPVLAVAREVFSSHATRALREEAEALEAAGAPEGPLPESASGAAVVMDDNDEEFAPEEPSHRRRRRRRRHHSCSAGPTTRRMGVMDRPGTVLEHSYLLPPLSVRPRVAFEKKKPPKADSLPCVEAPGELPIYRDGPLFRQGEGLSELTLPIQQGTPPDWCTRLKQACGFDARIPRFQSSQHLFYAGEDSPINITSLVSDGLNLRSMAQIATTQADDLIKMTEAKVGTLSLVMQRVYACRGDAGLNDYFRNVCGFSELLEFAHRVPLDTPMLFPRRLNATMMQPDEVEYRWSTDYEDSIYFRPPAASDDEMEVDLGFRPGAS</sequence>
<dbReference type="OrthoDB" id="10306556at2759"/>
<comment type="caution">
    <text evidence="2">The sequence shown here is derived from an EMBL/GenBank/DDBJ whole genome shotgun (WGS) entry which is preliminary data.</text>
</comment>
<evidence type="ECO:0000313" key="3">
    <source>
        <dbReference type="Proteomes" id="UP001140091"/>
    </source>
</evidence>
<dbReference type="EMBL" id="JANBPK010001738">
    <property type="protein sequence ID" value="KAJ2920864.1"/>
    <property type="molecule type" value="Genomic_DNA"/>
</dbReference>
<accession>A0A9W8IUB1</accession>
<feature type="non-terminal residue" evidence="2">
    <location>
        <position position="1"/>
    </location>
</feature>
<evidence type="ECO:0000256" key="1">
    <source>
        <dbReference type="SAM" id="MobiDB-lite"/>
    </source>
</evidence>
<organism evidence="2 3">
    <name type="scientific">Candolleomyces eurysporus</name>
    <dbReference type="NCBI Taxonomy" id="2828524"/>
    <lineage>
        <taxon>Eukaryota</taxon>
        <taxon>Fungi</taxon>
        <taxon>Dikarya</taxon>
        <taxon>Basidiomycota</taxon>
        <taxon>Agaricomycotina</taxon>
        <taxon>Agaricomycetes</taxon>
        <taxon>Agaricomycetidae</taxon>
        <taxon>Agaricales</taxon>
        <taxon>Agaricineae</taxon>
        <taxon>Psathyrellaceae</taxon>
        <taxon>Candolleomyces</taxon>
    </lineage>
</organism>
<feature type="compositionally biased region" description="Basic residues" evidence="1">
    <location>
        <begin position="222"/>
        <end position="233"/>
    </location>
</feature>
<dbReference type="AlphaFoldDB" id="A0A9W8IUB1"/>
<keyword evidence="3" id="KW-1185">Reference proteome</keyword>
<gene>
    <name evidence="2" type="ORF">H1R20_g16231</name>
</gene>